<keyword evidence="3" id="KW-0732">Signal</keyword>
<dbReference type="PRINTS" id="PR00705">
    <property type="entry name" value="PAPAIN"/>
</dbReference>
<dbReference type="InterPro" id="IPR000169">
    <property type="entry name" value="Pept_cys_AS"/>
</dbReference>
<feature type="domain" description="Cathepsin propeptide inhibitor" evidence="5">
    <location>
        <begin position="40"/>
        <end position="96"/>
    </location>
</feature>
<dbReference type="GO" id="GO:0008234">
    <property type="term" value="F:cysteine-type peptidase activity"/>
    <property type="evidence" value="ECO:0007669"/>
    <property type="project" value="InterPro"/>
</dbReference>
<dbReference type="InterPro" id="IPR025660">
    <property type="entry name" value="Pept_his_AS"/>
</dbReference>
<dbReference type="PROSITE" id="PS00640">
    <property type="entry name" value="THIOL_PROTEASE_ASN"/>
    <property type="match status" value="1"/>
</dbReference>
<name>A0A6B2L9N6_9EUKA</name>
<accession>A0A6B2L9N6</accession>
<evidence type="ECO:0000259" key="4">
    <source>
        <dbReference type="SMART" id="SM00645"/>
    </source>
</evidence>
<comment type="similarity">
    <text evidence="1">Belongs to the peptidase C1 family.</text>
</comment>
<dbReference type="InterPro" id="IPR025661">
    <property type="entry name" value="Pept_asp_AS"/>
</dbReference>
<dbReference type="EMBL" id="GIBP01004529">
    <property type="protein sequence ID" value="NDV33498.1"/>
    <property type="molecule type" value="Transcribed_RNA"/>
</dbReference>
<dbReference type="AlphaFoldDB" id="A0A6B2L9N6"/>
<feature type="signal peptide" evidence="3">
    <location>
        <begin position="1"/>
        <end position="16"/>
    </location>
</feature>
<sequence length="339" mass="37414">MSWSLCLLGLLVCVSAISPRFSVHTLDRQHANLEIQKQLFSVWKNHHAKVYSSQSEEDFRFSVFQDALKKIEELNSKSQGASYGLNKYTDWTPEEFARLRGYKPRSDAERKKEVLPKGPVAAPATYDWRTLDRVTPVKDQGQCGSCWAFSATENVESIYMINKNIGSSGMSPLSPQQIVDCDTTDSGCNGGDTPTAYAYIMSAGGLETDADYPYTAADGTCAFDQSKVKVSITNWKYATQSQSESEMVDATVNWGPLSICVDASSWQYYTSGIVMGSDCTNNLDHCVQIVGYDTSASTPFWIVRNSWGADWGENGFIRLQYGQDTCGLADEATSACITC</sequence>
<dbReference type="InterPro" id="IPR039417">
    <property type="entry name" value="Peptidase_C1A_papain-like"/>
</dbReference>
<dbReference type="Gene3D" id="3.90.70.10">
    <property type="entry name" value="Cysteine proteinases"/>
    <property type="match status" value="1"/>
</dbReference>
<dbReference type="Pfam" id="PF08246">
    <property type="entry name" value="Inhibitor_I29"/>
    <property type="match status" value="1"/>
</dbReference>
<evidence type="ECO:0000256" key="2">
    <source>
        <dbReference type="ARBA" id="ARBA00023157"/>
    </source>
</evidence>
<dbReference type="PANTHER" id="PTHR12411">
    <property type="entry name" value="CYSTEINE PROTEASE FAMILY C1-RELATED"/>
    <property type="match status" value="1"/>
</dbReference>
<dbReference type="InterPro" id="IPR013201">
    <property type="entry name" value="Prot_inhib_I29"/>
</dbReference>
<dbReference type="InterPro" id="IPR000668">
    <property type="entry name" value="Peptidase_C1A_C"/>
</dbReference>
<organism evidence="6">
    <name type="scientific">Arcella intermedia</name>
    <dbReference type="NCBI Taxonomy" id="1963864"/>
    <lineage>
        <taxon>Eukaryota</taxon>
        <taxon>Amoebozoa</taxon>
        <taxon>Tubulinea</taxon>
        <taxon>Elardia</taxon>
        <taxon>Arcellinida</taxon>
        <taxon>Sphaerothecina</taxon>
        <taxon>Arcellidae</taxon>
        <taxon>Arcella</taxon>
    </lineage>
</organism>
<dbReference type="InterPro" id="IPR038765">
    <property type="entry name" value="Papain-like_cys_pep_sf"/>
</dbReference>
<evidence type="ECO:0000259" key="5">
    <source>
        <dbReference type="SMART" id="SM00848"/>
    </source>
</evidence>
<dbReference type="PROSITE" id="PS00139">
    <property type="entry name" value="THIOL_PROTEASE_CYS"/>
    <property type="match status" value="1"/>
</dbReference>
<feature type="chain" id="PRO_5025405732" evidence="3">
    <location>
        <begin position="17"/>
        <end position="339"/>
    </location>
</feature>
<keyword evidence="2" id="KW-1015">Disulfide bond</keyword>
<dbReference type="GO" id="GO:0006508">
    <property type="term" value="P:proteolysis"/>
    <property type="evidence" value="ECO:0007669"/>
    <property type="project" value="InterPro"/>
</dbReference>
<dbReference type="InterPro" id="IPR013128">
    <property type="entry name" value="Peptidase_C1A"/>
</dbReference>
<proteinExistence type="inferred from homology"/>
<dbReference type="SMART" id="SM00848">
    <property type="entry name" value="Inhibitor_I29"/>
    <property type="match status" value="1"/>
</dbReference>
<dbReference type="SMART" id="SM00645">
    <property type="entry name" value="Pept_C1"/>
    <property type="match status" value="1"/>
</dbReference>
<dbReference type="CDD" id="cd02248">
    <property type="entry name" value="Peptidase_C1A"/>
    <property type="match status" value="1"/>
</dbReference>
<evidence type="ECO:0000256" key="1">
    <source>
        <dbReference type="ARBA" id="ARBA00008455"/>
    </source>
</evidence>
<evidence type="ECO:0000313" key="6">
    <source>
        <dbReference type="EMBL" id="NDV33498.1"/>
    </source>
</evidence>
<feature type="domain" description="Peptidase C1A papain C-terminal" evidence="4">
    <location>
        <begin position="122"/>
        <end position="336"/>
    </location>
</feature>
<dbReference type="FunFam" id="3.90.70.10:FF:000103">
    <property type="entry name" value="Hypothetical LOC496748"/>
    <property type="match status" value="1"/>
</dbReference>
<protein>
    <submittedName>
        <fullName evidence="6">Uncharacterized protein</fullName>
    </submittedName>
</protein>
<dbReference type="Pfam" id="PF00112">
    <property type="entry name" value="Peptidase_C1"/>
    <property type="match status" value="1"/>
</dbReference>
<dbReference type="PROSITE" id="PS00639">
    <property type="entry name" value="THIOL_PROTEASE_HIS"/>
    <property type="match status" value="1"/>
</dbReference>
<dbReference type="SUPFAM" id="SSF54001">
    <property type="entry name" value="Cysteine proteinases"/>
    <property type="match status" value="1"/>
</dbReference>
<evidence type="ECO:0000256" key="3">
    <source>
        <dbReference type="SAM" id="SignalP"/>
    </source>
</evidence>
<reference evidence="6" key="1">
    <citation type="journal article" date="2020" name="J. Eukaryot. Microbiol.">
        <title>De novo Sequencing, Assembly and Annotation of the Transcriptome for the Free-Living Testate Amoeba Arcella intermedia.</title>
        <authorList>
            <person name="Ribeiro G.M."/>
            <person name="Porfirio-Sousa A.L."/>
            <person name="Maurer-Alcala X.X."/>
            <person name="Katz L.A."/>
            <person name="Lahr D.J.G."/>
        </authorList>
    </citation>
    <scope>NUCLEOTIDE SEQUENCE</scope>
</reference>